<accession>A0A1M5WSV8</accession>
<reference evidence="2 3" key="1">
    <citation type="submission" date="2016-11" db="EMBL/GenBank/DDBJ databases">
        <authorList>
            <person name="Jaros S."/>
            <person name="Januszkiewicz K."/>
            <person name="Wedrychowicz H."/>
        </authorList>
    </citation>
    <scope>NUCLEOTIDE SEQUENCE [LARGE SCALE GENOMIC DNA]</scope>
    <source>
        <strain evidence="2 3">DSM 6191</strain>
    </source>
</reference>
<keyword evidence="1" id="KW-0472">Membrane</keyword>
<evidence type="ECO:0000313" key="2">
    <source>
        <dbReference type="EMBL" id="SHH90609.1"/>
    </source>
</evidence>
<dbReference type="RefSeq" id="WP_073017756.1">
    <property type="nucleotide sequence ID" value="NZ_FQXU01000004.1"/>
</dbReference>
<evidence type="ECO:0000313" key="3">
    <source>
        <dbReference type="Proteomes" id="UP000184241"/>
    </source>
</evidence>
<feature type="transmembrane region" description="Helical" evidence="1">
    <location>
        <begin position="128"/>
        <end position="161"/>
    </location>
</feature>
<keyword evidence="1" id="KW-1133">Transmembrane helix</keyword>
<name>A0A1M5WSV8_9CLOT</name>
<dbReference type="AlphaFoldDB" id="A0A1M5WSV8"/>
<feature type="transmembrane region" description="Helical" evidence="1">
    <location>
        <begin position="59"/>
        <end position="78"/>
    </location>
</feature>
<gene>
    <name evidence="2" type="ORF">SAMN02745941_01239</name>
</gene>
<dbReference type="Proteomes" id="UP000184241">
    <property type="component" value="Unassembled WGS sequence"/>
</dbReference>
<feature type="transmembrane region" description="Helical" evidence="1">
    <location>
        <begin position="182"/>
        <end position="207"/>
    </location>
</feature>
<dbReference type="EMBL" id="FQXU01000004">
    <property type="protein sequence ID" value="SHH90609.1"/>
    <property type="molecule type" value="Genomic_DNA"/>
</dbReference>
<evidence type="ECO:0000256" key="1">
    <source>
        <dbReference type="SAM" id="Phobius"/>
    </source>
</evidence>
<proteinExistence type="predicted"/>
<feature type="transmembrane region" description="Helical" evidence="1">
    <location>
        <begin position="99"/>
        <end position="116"/>
    </location>
</feature>
<keyword evidence="1" id="KW-0812">Transmembrane</keyword>
<sequence length="240" mass="26542">MKSKGKALIFSILPGGGHFYLGTYTRGIIFLISSIIFSMSFRNYGYGPFNAFNGLNNLFHNFAVLIWIYSAIDAYVSADYINNGGINLEDERSFSTRNKNLLGIILALVPGLGHLYEEYSEKGSKLLVIFIVTAAIGGFFNTGLINDLLLILSIYSVLDLMAMREGKSFGFKVENSKEFKTIIKIAGIALIAFGISQGFQIASTYLVDYGFNYLLNIVSLGMKALILIVIGMIILFKTRK</sequence>
<feature type="transmembrane region" description="Helical" evidence="1">
    <location>
        <begin position="213"/>
        <end position="236"/>
    </location>
</feature>
<protein>
    <submittedName>
        <fullName evidence="2">Uncharacterized protein</fullName>
    </submittedName>
</protein>
<organism evidence="2 3">
    <name type="scientific">Clostridium intestinale DSM 6191</name>
    <dbReference type="NCBI Taxonomy" id="1121320"/>
    <lineage>
        <taxon>Bacteria</taxon>
        <taxon>Bacillati</taxon>
        <taxon>Bacillota</taxon>
        <taxon>Clostridia</taxon>
        <taxon>Eubacteriales</taxon>
        <taxon>Clostridiaceae</taxon>
        <taxon>Clostridium</taxon>
    </lineage>
</organism>